<keyword evidence="3" id="KW-1185">Reference proteome</keyword>
<reference evidence="4" key="2">
    <citation type="submission" date="2019-09" db="UniProtKB">
        <authorList>
            <consortium name="WormBaseParasite"/>
        </authorList>
    </citation>
    <scope>IDENTIFICATION</scope>
</reference>
<dbReference type="EMBL" id="UZAH01026667">
    <property type="protein sequence ID" value="VDO83906.1"/>
    <property type="molecule type" value="Genomic_DNA"/>
</dbReference>
<name>A0A183FQV5_HELPZ</name>
<accession>A0A3P7Y8D4</accession>
<evidence type="ECO:0000313" key="2">
    <source>
        <dbReference type="EMBL" id="VDO83906.1"/>
    </source>
</evidence>
<evidence type="ECO:0000256" key="1">
    <source>
        <dbReference type="SAM" id="MobiDB-lite"/>
    </source>
</evidence>
<dbReference type="Proteomes" id="UP000050761">
    <property type="component" value="Unassembled WGS sequence"/>
</dbReference>
<organism evidence="3 4">
    <name type="scientific">Heligmosomoides polygyrus</name>
    <name type="common">Parasitic roundworm</name>
    <dbReference type="NCBI Taxonomy" id="6339"/>
    <lineage>
        <taxon>Eukaryota</taxon>
        <taxon>Metazoa</taxon>
        <taxon>Ecdysozoa</taxon>
        <taxon>Nematoda</taxon>
        <taxon>Chromadorea</taxon>
        <taxon>Rhabditida</taxon>
        <taxon>Rhabditina</taxon>
        <taxon>Rhabditomorpha</taxon>
        <taxon>Strongyloidea</taxon>
        <taxon>Heligmosomidae</taxon>
        <taxon>Heligmosomoides</taxon>
    </lineage>
</organism>
<gene>
    <name evidence="2" type="ORF">HPBE_LOCUS10155</name>
</gene>
<proteinExistence type="predicted"/>
<dbReference type="AlphaFoldDB" id="A0A183FQV5"/>
<evidence type="ECO:0000313" key="3">
    <source>
        <dbReference type="Proteomes" id="UP000050761"/>
    </source>
</evidence>
<accession>A0A183FQV5</accession>
<evidence type="ECO:0000313" key="4">
    <source>
        <dbReference type="WBParaSite" id="HPBE_0001015401-mRNA-1"/>
    </source>
</evidence>
<feature type="region of interest" description="Disordered" evidence="1">
    <location>
        <begin position="183"/>
        <end position="228"/>
    </location>
</feature>
<dbReference type="WBParaSite" id="HPBE_0001015401-mRNA-1">
    <property type="protein sequence ID" value="HPBE_0001015401-mRNA-1"/>
    <property type="gene ID" value="HPBE_0001015401"/>
</dbReference>
<sequence length="228" mass="25289">MSSQQHFQEYHENQDRFRGDLAKAQVDREPVSVSELVLCVLLVCGSITANRSDATHCSDVTDNVNYTIVGEVKAEVPGLVYDDSYFPLAQRYGINRKKPDPENDCIYLDKEGSIRLHYGNTYEHLADATCSDVTEDVNAIIVGEVQIEVPTLDSTAATREERKIAARLANILREDAATFVEMKTDEDLDAGDSTDNDTDWDYNDDEDGSTTSGNEVYFGTSAISPDEV</sequence>
<reference evidence="2 3" key="1">
    <citation type="submission" date="2018-11" db="EMBL/GenBank/DDBJ databases">
        <authorList>
            <consortium name="Pathogen Informatics"/>
        </authorList>
    </citation>
    <scope>NUCLEOTIDE SEQUENCE [LARGE SCALE GENOMIC DNA]</scope>
</reference>
<feature type="compositionally biased region" description="Acidic residues" evidence="1">
    <location>
        <begin position="184"/>
        <end position="208"/>
    </location>
</feature>
<protein>
    <submittedName>
        <fullName evidence="4">TFIIIC_sub6 domain-containing protein</fullName>
    </submittedName>
</protein>